<name>A0A421NY57_9MOLU</name>
<dbReference type="Pfam" id="PF11178">
    <property type="entry name" value="DUF2963"/>
    <property type="match status" value="1"/>
</dbReference>
<sequence length="106" mass="12648">MGFLSKLFFNEEKKYDEQRRLVKIIQYYSTGALAKVLDFNPETGNKIKYTEYKDCFLSLDKESYKVRETIYYSNGNINFVIEFKNEIPIKQIIYNKNGSIKEVKNF</sequence>
<dbReference type="Proteomes" id="UP000283896">
    <property type="component" value="Unassembled WGS sequence"/>
</dbReference>
<dbReference type="InterPro" id="IPR021348">
    <property type="entry name" value="DUF2963"/>
</dbReference>
<evidence type="ECO:0000313" key="2">
    <source>
        <dbReference type="EMBL" id="RMI88945.1"/>
    </source>
</evidence>
<evidence type="ECO:0000259" key="1">
    <source>
        <dbReference type="Pfam" id="PF11178"/>
    </source>
</evidence>
<feature type="domain" description="DUF2963" evidence="1">
    <location>
        <begin position="13"/>
        <end position="51"/>
    </location>
</feature>
<accession>A0A421NY57</accession>
<gene>
    <name evidence="2" type="ORF">PSSA1_v1c1500</name>
</gene>
<reference evidence="3" key="1">
    <citation type="submission" date="2016-11" db="EMBL/GenBank/DDBJ databases">
        <title>Genome sequence of Candidatus Phytoplasma solani strain SA-1.</title>
        <authorList>
            <person name="Haryono M."/>
            <person name="Samarzija I."/>
            <person name="Seruga Music M."/>
            <person name="Hogenhout S."/>
            <person name="Kuo C.-H."/>
        </authorList>
    </citation>
    <scope>NUCLEOTIDE SEQUENCE [LARGE SCALE GENOMIC DNA]</scope>
    <source>
        <strain evidence="3">SA-1</strain>
    </source>
</reference>
<keyword evidence="3" id="KW-1185">Reference proteome</keyword>
<evidence type="ECO:0000313" key="3">
    <source>
        <dbReference type="Proteomes" id="UP000283896"/>
    </source>
</evidence>
<comment type="caution">
    <text evidence="2">The sequence shown here is derived from an EMBL/GenBank/DDBJ whole genome shotgun (WGS) entry which is preliminary data.</text>
</comment>
<protein>
    <recommendedName>
        <fullName evidence="1">DUF2963 domain-containing protein</fullName>
    </recommendedName>
</protein>
<dbReference type="RefSeq" id="WP_122225360.1">
    <property type="nucleotide sequence ID" value="NZ_MPBG01000002.1"/>
</dbReference>
<organism evidence="2 3">
    <name type="scientific">Candidatus Phytoplasma solani</name>
    <dbReference type="NCBI Taxonomy" id="69896"/>
    <lineage>
        <taxon>Bacteria</taxon>
        <taxon>Bacillati</taxon>
        <taxon>Mycoplasmatota</taxon>
        <taxon>Mollicutes</taxon>
        <taxon>Acholeplasmatales</taxon>
        <taxon>Acholeplasmataceae</taxon>
        <taxon>Candidatus Phytoplasma</taxon>
        <taxon>16SrXII (Stolbur group)</taxon>
    </lineage>
</organism>
<dbReference type="Gene3D" id="3.90.930.1">
    <property type="match status" value="1"/>
</dbReference>
<dbReference type="AlphaFoldDB" id="A0A421NY57"/>
<dbReference type="EMBL" id="MPBG01000002">
    <property type="protein sequence ID" value="RMI88945.1"/>
    <property type="molecule type" value="Genomic_DNA"/>
</dbReference>
<proteinExistence type="predicted"/>